<reference evidence="2 3" key="1">
    <citation type="submission" date="2022-04" db="EMBL/GenBank/DDBJ databases">
        <title>Halobacillus sp. isolated from saltern.</title>
        <authorList>
            <person name="Won M."/>
            <person name="Lee C.-M."/>
            <person name="Woen H.-Y."/>
            <person name="Kwon S.-W."/>
        </authorList>
    </citation>
    <scope>NUCLEOTIDE SEQUENCE [LARGE SCALE GENOMIC DNA]</scope>
    <source>
        <strain evidence="2 3">SSBR10-3</strain>
    </source>
</reference>
<dbReference type="EMBL" id="CP095073">
    <property type="protein sequence ID" value="UOQ45170.1"/>
    <property type="molecule type" value="Genomic_DNA"/>
</dbReference>
<protein>
    <recommendedName>
        <fullName evidence="4">DUF983 domain-containing protein</fullName>
    </recommendedName>
</protein>
<evidence type="ECO:0000313" key="2">
    <source>
        <dbReference type="EMBL" id="UOQ45170.1"/>
    </source>
</evidence>
<keyword evidence="1" id="KW-0812">Transmembrane</keyword>
<feature type="transmembrane region" description="Helical" evidence="1">
    <location>
        <begin position="57"/>
        <end position="77"/>
    </location>
</feature>
<accession>A0ABY4EME6</accession>
<keyword evidence="1" id="KW-0472">Membrane</keyword>
<evidence type="ECO:0000256" key="1">
    <source>
        <dbReference type="SAM" id="Phobius"/>
    </source>
</evidence>
<feature type="transmembrane region" description="Helical" evidence="1">
    <location>
        <begin position="83"/>
        <end position="102"/>
    </location>
</feature>
<name>A0ABY4EME6_9BACI</name>
<organism evidence="2 3">
    <name type="scientific">Halobacillus salinarum</name>
    <dbReference type="NCBI Taxonomy" id="2932257"/>
    <lineage>
        <taxon>Bacteria</taxon>
        <taxon>Bacillati</taxon>
        <taxon>Bacillota</taxon>
        <taxon>Bacilli</taxon>
        <taxon>Bacillales</taxon>
        <taxon>Bacillaceae</taxon>
        <taxon>Halobacillus</taxon>
    </lineage>
</organism>
<gene>
    <name evidence="2" type="ORF">MUN89_04240</name>
</gene>
<keyword evidence="1" id="KW-1133">Transmembrane helix</keyword>
<proteinExistence type="predicted"/>
<dbReference type="Proteomes" id="UP000831787">
    <property type="component" value="Chromosome"/>
</dbReference>
<evidence type="ECO:0008006" key="4">
    <source>
        <dbReference type="Google" id="ProtNLM"/>
    </source>
</evidence>
<dbReference type="RefSeq" id="WP_244711685.1">
    <property type="nucleotide sequence ID" value="NZ_CP095073.1"/>
</dbReference>
<sequence>MQEGVYCRRCSRQIKTKDNLVVAGVLFVMVPYHKECFAKELRGPAVLFINNQPINSWVGNLLTLLGLLLFAGVLLFVEGLAKWLSLLFLLPVIYRLLAYYLFERRLSGKYNTDNY</sequence>
<keyword evidence="3" id="KW-1185">Reference proteome</keyword>
<evidence type="ECO:0000313" key="3">
    <source>
        <dbReference type="Proteomes" id="UP000831787"/>
    </source>
</evidence>